<keyword evidence="9" id="KW-1185">Reference proteome</keyword>
<sequence>MGNCGCLKRNDKEFDDFDDKPIKQAPPAVQENTEQQKTTIQLSSHSVPQRQKIKETVNLRKSHTIEGEKKLNDYTLKQVLGQGTFGKVRLAEKNLQNYAIKILNKSRLKKQREYYTDLNGVVKIKNAFQNVAKEIAIMKKLRHPNIIRLYEIIDSPNSNKMYMVMEYAQNGQLIEWNEDLGQFILTHQDFKLTEEKLRIICRDIIKGLYQMHELGIVHRDLKPQNILFDQKFRAKICDFGVSQIINGDTEYFGTNGTYLFMAPECFQNGLFDRKAADIWALGISIYSFAFLTVPFLAVEIQDIMDLIEQNEIQYPNCRNEFKTFLQKCLNKDPSRRATIKELARDPWLNEGQQIRLQDEIDQKLMMIEVDETEIQEAYSLATFILIKNWVAKLKHQ</sequence>
<dbReference type="OMA" id="YMENESI"/>
<dbReference type="GO" id="GO:0004674">
    <property type="term" value="F:protein serine/threonine kinase activity"/>
    <property type="evidence" value="ECO:0007669"/>
    <property type="project" value="UniProtKB-KW"/>
</dbReference>
<dbReference type="PROSITE" id="PS00107">
    <property type="entry name" value="PROTEIN_KINASE_ATP"/>
    <property type="match status" value="1"/>
</dbReference>
<evidence type="ECO:0000256" key="6">
    <source>
        <dbReference type="SAM" id="Phobius"/>
    </source>
</evidence>
<dbReference type="GO" id="GO:0035556">
    <property type="term" value="P:intracellular signal transduction"/>
    <property type="evidence" value="ECO:0007669"/>
    <property type="project" value="TreeGrafter"/>
</dbReference>
<dbReference type="SMART" id="SM00220">
    <property type="entry name" value="S_TKc"/>
    <property type="match status" value="1"/>
</dbReference>
<gene>
    <name evidence="8" type="ORF">POCTA_138.1.T0030074</name>
</gene>
<comment type="similarity">
    <text evidence="4">Belongs to the protein kinase superfamily.</text>
</comment>
<keyword evidence="6" id="KW-0472">Membrane</keyword>
<evidence type="ECO:0000313" key="8">
    <source>
        <dbReference type="EMBL" id="CAD8131731.1"/>
    </source>
</evidence>
<dbReference type="PANTHER" id="PTHR24346:SF77">
    <property type="entry name" value="SERINE THREONINE PROTEIN KINASE"/>
    <property type="match status" value="1"/>
</dbReference>
<name>A0A8S1RS74_PAROT</name>
<dbReference type="InterPro" id="IPR000719">
    <property type="entry name" value="Prot_kinase_dom"/>
</dbReference>
<dbReference type="Proteomes" id="UP000683925">
    <property type="component" value="Unassembled WGS sequence"/>
</dbReference>
<evidence type="ECO:0000256" key="5">
    <source>
        <dbReference type="SAM" id="MobiDB-lite"/>
    </source>
</evidence>
<evidence type="ECO:0000313" key="9">
    <source>
        <dbReference type="Proteomes" id="UP000683925"/>
    </source>
</evidence>
<dbReference type="CDD" id="cd14008">
    <property type="entry name" value="STKc_LKB1_CaMKK"/>
    <property type="match status" value="1"/>
</dbReference>
<keyword evidence="4" id="KW-0723">Serine/threonine-protein kinase</keyword>
<dbReference type="PROSITE" id="PS00108">
    <property type="entry name" value="PROTEIN_KINASE_ST"/>
    <property type="match status" value="1"/>
</dbReference>
<keyword evidence="6" id="KW-1133">Transmembrane helix</keyword>
<reference evidence="8" key="1">
    <citation type="submission" date="2021-01" db="EMBL/GenBank/DDBJ databases">
        <authorList>
            <consortium name="Genoscope - CEA"/>
            <person name="William W."/>
        </authorList>
    </citation>
    <scope>NUCLEOTIDE SEQUENCE</scope>
</reference>
<evidence type="ECO:0000256" key="3">
    <source>
        <dbReference type="PROSITE-ProRule" id="PRU10141"/>
    </source>
</evidence>
<dbReference type="PROSITE" id="PS50011">
    <property type="entry name" value="PROTEIN_KINASE_DOM"/>
    <property type="match status" value="1"/>
</dbReference>
<dbReference type="GO" id="GO:0005524">
    <property type="term" value="F:ATP binding"/>
    <property type="evidence" value="ECO:0007669"/>
    <property type="project" value="UniProtKB-UniRule"/>
</dbReference>
<dbReference type="EMBL" id="CAJJDP010000001">
    <property type="protein sequence ID" value="CAD8131731.1"/>
    <property type="molecule type" value="Genomic_DNA"/>
</dbReference>
<dbReference type="AlphaFoldDB" id="A0A8S1RS74"/>
<evidence type="ECO:0000256" key="1">
    <source>
        <dbReference type="ARBA" id="ARBA00022741"/>
    </source>
</evidence>
<feature type="compositionally biased region" description="Polar residues" evidence="5">
    <location>
        <begin position="30"/>
        <end position="46"/>
    </location>
</feature>
<accession>A0A8S1RS74</accession>
<organism evidence="8 9">
    <name type="scientific">Paramecium octaurelia</name>
    <dbReference type="NCBI Taxonomy" id="43137"/>
    <lineage>
        <taxon>Eukaryota</taxon>
        <taxon>Sar</taxon>
        <taxon>Alveolata</taxon>
        <taxon>Ciliophora</taxon>
        <taxon>Intramacronucleata</taxon>
        <taxon>Oligohymenophorea</taxon>
        <taxon>Peniculida</taxon>
        <taxon>Parameciidae</taxon>
        <taxon>Paramecium</taxon>
    </lineage>
</organism>
<dbReference type="FunFam" id="1.10.510.10:FF:001580">
    <property type="entry name" value="Uncharacterized protein"/>
    <property type="match status" value="1"/>
</dbReference>
<feature type="binding site" evidence="3">
    <location>
        <position position="101"/>
    </location>
    <ligand>
        <name>ATP</name>
        <dbReference type="ChEBI" id="CHEBI:30616"/>
    </ligand>
</feature>
<keyword evidence="1 3" id="KW-0547">Nucleotide-binding</keyword>
<dbReference type="OrthoDB" id="68483at2759"/>
<keyword evidence="4" id="KW-0808">Transferase</keyword>
<feature type="region of interest" description="Disordered" evidence="5">
    <location>
        <begin position="13"/>
        <end position="46"/>
    </location>
</feature>
<keyword evidence="6" id="KW-0812">Transmembrane</keyword>
<keyword evidence="2 3" id="KW-0067">ATP-binding</keyword>
<keyword evidence="4" id="KW-0418">Kinase</keyword>
<dbReference type="InterPro" id="IPR017441">
    <property type="entry name" value="Protein_kinase_ATP_BS"/>
</dbReference>
<dbReference type="Pfam" id="PF00069">
    <property type="entry name" value="Pkinase"/>
    <property type="match status" value="1"/>
</dbReference>
<proteinExistence type="inferred from homology"/>
<evidence type="ECO:0000259" key="7">
    <source>
        <dbReference type="PROSITE" id="PS50011"/>
    </source>
</evidence>
<comment type="caution">
    <text evidence="8">The sequence shown here is derived from an EMBL/GenBank/DDBJ whole genome shotgun (WGS) entry which is preliminary data.</text>
</comment>
<protein>
    <recommendedName>
        <fullName evidence="7">Protein kinase domain-containing protein</fullName>
    </recommendedName>
</protein>
<feature type="transmembrane region" description="Helical" evidence="6">
    <location>
        <begin position="278"/>
        <end position="298"/>
    </location>
</feature>
<feature type="domain" description="Protein kinase" evidence="7">
    <location>
        <begin position="74"/>
        <end position="348"/>
    </location>
</feature>
<evidence type="ECO:0000256" key="4">
    <source>
        <dbReference type="RuleBase" id="RU000304"/>
    </source>
</evidence>
<dbReference type="GO" id="GO:0005737">
    <property type="term" value="C:cytoplasm"/>
    <property type="evidence" value="ECO:0007669"/>
    <property type="project" value="TreeGrafter"/>
</dbReference>
<evidence type="ECO:0000256" key="2">
    <source>
        <dbReference type="ARBA" id="ARBA00022840"/>
    </source>
</evidence>
<dbReference type="PANTHER" id="PTHR24346">
    <property type="entry name" value="MAP/MICROTUBULE AFFINITY-REGULATING KINASE"/>
    <property type="match status" value="1"/>
</dbReference>
<dbReference type="InterPro" id="IPR008271">
    <property type="entry name" value="Ser/Thr_kinase_AS"/>
</dbReference>